<dbReference type="STRING" id="1317122.ATO12_07755"/>
<reference evidence="1 2" key="1">
    <citation type="submission" date="2014-04" db="EMBL/GenBank/DDBJ databases">
        <title>Aquimarina sp. 22II-S11-z7 Genome Sequencing.</title>
        <authorList>
            <person name="Lai Q."/>
        </authorList>
    </citation>
    <scope>NUCLEOTIDE SEQUENCE [LARGE SCALE GENOMIC DNA]</scope>
    <source>
        <strain evidence="1 2">22II-S11-z7</strain>
    </source>
</reference>
<dbReference type="InterPro" id="IPR010281">
    <property type="entry name" value="DUF885"/>
</dbReference>
<dbReference type="PANTHER" id="PTHR33361">
    <property type="entry name" value="GLR0591 PROTEIN"/>
    <property type="match status" value="1"/>
</dbReference>
<accession>A0A023BMU7</accession>
<comment type="caution">
    <text evidence="1">The sequence shown here is derived from an EMBL/GenBank/DDBJ whole genome shotgun (WGS) entry which is preliminary data.</text>
</comment>
<dbReference type="PANTHER" id="PTHR33361:SF2">
    <property type="entry name" value="DUF885 DOMAIN-CONTAINING PROTEIN"/>
    <property type="match status" value="1"/>
</dbReference>
<sequence>MKFFKIIAILILVFCFSCKEQKQKDSSASLHQIITEIEEREGYDEEAYPLGLFTKEYFKKEADFAQKKIEELNGIDATQLKETDKISLELLKFTLQRTVDFYEFEAYLNPLLSDSGFHSNLNYMVRPLANYKQVKKYLNRLNAIPEFVDQHFINLREGLEKGVSQPRVIFKGYESTYNDHIVDSVENSYFYSPFKDLPEVLTQTQKDSIHTAAREIIKNKVIPQFKRIKAFFETEYLPKTRTAIGVSQTPNGEAYYQNRINFYTTSTTYTADEIHNIGLKEVARIKAQMQVIIKELNFQGSFSDFFKFLRTDEQFYAKTPEELLMIARDMAKRADEQLPRFFKTLPRKPYGVAPVPDAIAPKYTSGRYVGTEANSTDPGYYWVNTYDLPSRTLYTLPSLTVHEAVPGHHLQGSLNNELGDSIPQFRKDLYLSAYGEGWGLYAEFLAEEMGMYTTPYEQFGKLTYEMWRACRLVVDTGIHAKGWTREQVIDFMSSNTALSLHEIHTETDRYISWPGQALSYKIGELKIRELRKKAETALGNKFDIREFHEIILEQGTVTLSILENRINTYIEKTKNG</sequence>
<evidence type="ECO:0000313" key="2">
    <source>
        <dbReference type="Proteomes" id="UP000023541"/>
    </source>
</evidence>
<dbReference type="Pfam" id="PF05960">
    <property type="entry name" value="DUF885"/>
    <property type="match status" value="1"/>
</dbReference>
<evidence type="ECO:0008006" key="3">
    <source>
        <dbReference type="Google" id="ProtNLM"/>
    </source>
</evidence>
<proteinExistence type="predicted"/>
<dbReference type="eggNOG" id="COG4805">
    <property type="taxonomic scope" value="Bacteria"/>
</dbReference>
<gene>
    <name evidence="1" type="ORF">ATO12_07755</name>
</gene>
<keyword evidence="2" id="KW-1185">Reference proteome</keyword>
<name>A0A023BMU7_9FLAO</name>
<dbReference type="OrthoDB" id="9760040at2"/>
<dbReference type="AlphaFoldDB" id="A0A023BMU7"/>
<protein>
    <recommendedName>
        <fullName evidence="3">Lipoprotein</fullName>
    </recommendedName>
</protein>
<dbReference type="Proteomes" id="UP000023541">
    <property type="component" value="Unassembled WGS sequence"/>
</dbReference>
<organism evidence="1 2">
    <name type="scientific">Aquimarina atlantica</name>
    <dbReference type="NCBI Taxonomy" id="1317122"/>
    <lineage>
        <taxon>Bacteria</taxon>
        <taxon>Pseudomonadati</taxon>
        <taxon>Bacteroidota</taxon>
        <taxon>Flavobacteriia</taxon>
        <taxon>Flavobacteriales</taxon>
        <taxon>Flavobacteriaceae</taxon>
        <taxon>Aquimarina</taxon>
    </lineage>
</organism>
<dbReference type="RefSeq" id="WP_034247424.1">
    <property type="nucleotide sequence ID" value="NZ_AQRA01000017.1"/>
</dbReference>
<dbReference type="EMBL" id="AQRA01000017">
    <property type="protein sequence ID" value="EZH71390.1"/>
    <property type="molecule type" value="Genomic_DNA"/>
</dbReference>
<evidence type="ECO:0000313" key="1">
    <source>
        <dbReference type="EMBL" id="EZH71390.1"/>
    </source>
</evidence>